<evidence type="ECO:0000256" key="2">
    <source>
        <dbReference type="SAM" id="SignalP"/>
    </source>
</evidence>
<evidence type="ECO:0000313" key="3">
    <source>
        <dbReference type="EMBL" id="ABE49605.1"/>
    </source>
</evidence>
<dbReference type="Proteomes" id="UP000002440">
    <property type="component" value="Chromosome"/>
</dbReference>
<feature type="region of interest" description="Disordered" evidence="1">
    <location>
        <begin position="36"/>
        <end position="66"/>
    </location>
</feature>
<evidence type="ECO:0008006" key="5">
    <source>
        <dbReference type="Google" id="ProtNLM"/>
    </source>
</evidence>
<feature type="signal peptide" evidence="2">
    <location>
        <begin position="1"/>
        <end position="24"/>
    </location>
</feature>
<sequence length="177" mass="19175">MKQTPGQRLVWVALTMTLAATAWTALNGEQADEVHVAASRPQGVSTEVKNQPKSRTSGEARPAGADSLDVAQLQRAPWQDSEHNLFGGGQLVAQAETAQQPIVQQAMEIPPVPFTYAGKLEDHGQFTVFLSLGEKNVSVKTGDIVGDWKIKEITPSRMILSYQPLRADVPLMIGESN</sequence>
<dbReference type="OrthoDB" id="8563043at2"/>
<feature type="chain" id="PRO_5004189873" description="Prolin-rich transmembrane protein" evidence="2">
    <location>
        <begin position="25"/>
        <end position="177"/>
    </location>
</feature>
<keyword evidence="2" id="KW-0732">Signal</keyword>
<name>Q1H1N2_METFK</name>
<gene>
    <name evidence="3" type="ordered locus">Mfla_1337</name>
</gene>
<dbReference type="RefSeq" id="WP_011479559.1">
    <property type="nucleotide sequence ID" value="NC_007947.1"/>
</dbReference>
<accession>Q1H1N2</accession>
<proteinExistence type="predicted"/>
<keyword evidence="4" id="KW-1185">Reference proteome</keyword>
<protein>
    <recommendedName>
        <fullName evidence="5">Prolin-rich transmembrane protein</fullName>
    </recommendedName>
</protein>
<dbReference type="HOGENOM" id="CLU_112864_1_0_4"/>
<dbReference type="KEGG" id="mfa:Mfla_1337"/>
<dbReference type="EMBL" id="CP000284">
    <property type="protein sequence ID" value="ABE49605.1"/>
    <property type="molecule type" value="Genomic_DNA"/>
</dbReference>
<organism evidence="3 4">
    <name type="scientific">Methylobacillus flagellatus (strain ATCC 51484 / DSM 6875 / VKM B-1610 / KT)</name>
    <dbReference type="NCBI Taxonomy" id="265072"/>
    <lineage>
        <taxon>Bacteria</taxon>
        <taxon>Pseudomonadati</taxon>
        <taxon>Pseudomonadota</taxon>
        <taxon>Betaproteobacteria</taxon>
        <taxon>Nitrosomonadales</taxon>
        <taxon>Methylophilaceae</taxon>
        <taxon>Methylobacillus</taxon>
    </lineage>
</organism>
<reference evidence="3 4" key="1">
    <citation type="submission" date="2006-03" db="EMBL/GenBank/DDBJ databases">
        <title>Complete sequence of Methylobacillus flagellatus KT.</title>
        <authorList>
            <consortium name="US DOE Joint Genome Institute"/>
            <person name="Copeland A."/>
            <person name="Lucas S."/>
            <person name="Lapidus A."/>
            <person name="Barry K."/>
            <person name="Detter J.C."/>
            <person name="Glavina del Rio T."/>
            <person name="Hammon N."/>
            <person name="Israni S."/>
            <person name="Dalin E."/>
            <person name="Tice H."/>
            <person name="Pitluck S."/>
            <person name="Brettin T."/>
            <person name="Bruce D."/>
            <person name="Han C."/>
            <person name="Tapia R."/>
            <person name="Saunders E."/>
            <person name="Gilna P."/>
            <person name="Schmutz J."/>
            <person name="Larimer F."/>
            <person name="Land M."/>
            <person name="Kyrpides N."/>
            <person name="Anderson I."/>
            <person name="Richardson P."/>
        </authorList>
    </citation>
    <scope>NUCLEOTIDE SEQUENCE [LARGE SCALE GENOMIC DNA]</scope>
    <source>
        <strain evidence="4">KT / ATCC 51484 / DSM 6875</strain>
    </source>
</reference>
<dbReference type="STRING" id="265072.Mfla_1337"/>
<evidence type="ECO:0000313" key="4">
    <source>
        <dbReference type="Proteomes" id="UP000002440"/>
    </source>
</evidence>
<feature type="compositionally biased region" description="Polar residues" evidence="1">
    <location>
        <begin position="42"/>
        <end position="57"/>
    </location>
</feature>
<dbReference type="AlphaFoldDB" id="Q1H1N2"/>
<evidence type="ECO:0000256" key="1">
    <source>
        <dbReference type="SAM" id="MobiDB-lite"/>
    </source>
</evidence>